<evidence type="ECO:0000313" key="1">
    <source>
        <dbReference type="EMBL" id="KKN12168.1"/>
    </source>
</evidence>
<gene>
    <name evidence="1" type="ORF">LCGC14_1019260</name>
</gene>
<reference evidence="1" key="1">
    <citation type="journal article" date="2015" name="Nature">
        <title>Complex archaea that bridge the gap between prokaryotes and eukaryotes.</title>
        <authorList>
            <person name="Spang A."/>
            <person name="Saw J.H."/>
            <person name="Jorgensen S.L."/>
            <person name="Zaremba-Niedzwiedzka K."/>
            <person name="Martijn J."/>
            <person name="Lind A.E."/>
            <person name="van Eijk R."/>
            <person name="Schleper C."/>
            <person name="Guy L."/>
            <person name="Ettema T.J."/>
        </authorList>
    </citation>
    <scope>NUCLEOTIDE SEQUENCE</scope>
</reference>
<name>A0A0F9R3W7_9ZZZZ</name>
<sequence length="29" mass="3394">MEKLPNIKRLTEILKNYFKEFDGILGVAI</sequence>
<proteinExistence type="predicted"/>
<organism evidence="1">
    <name type="scientific">marine sediment metagenome</name>
    <dbReference type="NCBI Taxonomy" id="412755"/>
    <lineage>
        <taxon>unclassified sequences</taxon>
        <taxon>metagenomes</taxon>
        <taxon>ecological metagenomes</taxon>
    </lineage>
</organism>
<feature type="non-terminal residue" evidence="1">
    <location>
        <position position="29"/>
    </location>
</feature>
<comment type="caution">
    <text evidence="1">The sequence shown here is derived from an EMBL/GenBank/DDBJ whole genome shotgun (WGS) entry which is preliminary data.</text>
</comment>
<accession>A0A0F9R3W7</accession>
<protein>
    <submittedName>
        <fullName evidence="1">Uncharacterized protein</fullName>
    </submittedName>
</protein>
<dbReference type="AlphaFoldDB" id="A0A0F9R3W7"/>
<dbReference type="EMBL" id="LAZR01004060">
    <property type="protein sequence ID" value="KKN12168.1"/>
    <property type="molecule type" value="Genomic_DNA"/>
</dbReference>